<evidence type="ECO:0000313" key="6">
    <source>
        <dbReference type="EMBL" id="RMO92849.1"/>
    </source>
</evidence>
<accession>A0A3M3ZFB1</accession>
<organism evidence="6 7">
    <name type="scientific">Pseudomonas syringae pv. philadelphi</name>
    <dbReference type="NCBI Taxonomy" id="251706"/>
    <lineage>
        <taxon>Bacteria</taxon>
        <taxon>Pseudomonadati</taxon>
        <taxon>Pseudomonadota</taxon>
        <taxon>Gammaproteobacteria</taxon>
        <taxon>Pseudomonadales</taxon>
        <taxon>Pseudomonadaceae</taxon>
        <taxon>Pseudomonas</taxon>
    </lineage>
</organism>
<evidence type="ECO:0000256" key="3">
    <source>
        <dbReference type="ARBA" id="ARBA00022729"/>
    </source>
</evidence>
<evidence type="ECO:0000256" key="2">
    <source>
        <dbReference type="ARBA" id="ARBA00012404"/>
    </source>
</evidence>
<dbReference type="InterPro" id="IPR036979">
    <property type="entry name" value="CM_dom_sf"/>
</dbReference>
<dbReference type="InterPro" id="IPR002701">
    <property type="entry name" value="CM_II_prokaryot"/>
</dbReference>
<dbReference type="NCBIfam" id="TIGR01806">
    <property type="entry name" value="CM_mono2"/>
    <property type="match status" value="1"/>
</dbReference>
<dbReference type="Gene3D" id="1.20.59.10">
    <property type="entry name" value="Chorismate mutase"/>
    <property type="match status" value="1"/>
</dbReference>
<keyword evidence="3" id="KW-0732">Signal</keyword>
<comment type="pathway">
    <text evidence="1">Metabolic intermediate biosynthesis; prephenate biosynthesis; prephenate from chorismate: step 1/1.</text>
</comment>
<dbReference type="InterPro" id="IPR051331">
    <property type="entry name" value="Chorismate_mutase-related"/>
</dbReference>
<evidence type="ECO:0000259" key="5">
    <source>
        <dbReference type="PROSITE" id="PS51168"/>
    </source>
</evidence>
<dbReference type="AlphaFoldDB" id="A0A3M3ZFB1"/>
<dbReference type="SUPFAM" id="SSF48600">
    <property type="entry name" value="Chorismate mutase II"/>
    <property type="match status" value="1"/>
</dbReference>
<dbReference type="PANTHER" id="PTHR38041:SF2">
    <property type="entry name" value="SECRETED CHORISMATE MUTASE"/>
    <property type="match status" value="1"/>
</dbReference>
<dbReference type="EC" id="5.4.99.5" evidence="2"/>
<dbReference type="PIRSF" id="PIRSF026640">
    <property type="entry name" value="Peripl_chor_mut"/>
    <property type="match status" value="1"/>
</dbReference>
<dbReference type="InterPro" id="IPR008240">
    <property type="entry name" value="Chorismate_mutase_periplasmic"/>
</dbReference>
<dbReference type="Pfam" id="PF01817">
    <property type="entry name" value="CM_2"/>
    <property type="match status" value="1"/>
</dbReference>
<dbReference type="GO" id="GO:0009697">
    <property type="term" value="P:salicylic acid biosynthetic process"/>
    <property type="evidence" value="ECO:0007669"/>
    <property type="project" value="TreeGrafter"/>
</dbReference>
<dbReference type="PROSITE" id="PS51168">
    <property type="entry name" value="CHORISMATE_MUT_2"/>
    <property type="match status" value="1"/>
</dbReference>
<name>A0A3M3ZFB1_9PSED</name>
<dbReference type="SMART" id="SM00830">
    <property type="entry name" value="CM_2"/>
    <property type="match status" value="1"/>
</dbReference>
<dbReference type="GO" id="GO:0004106">
    <property type="term" value="F:chorismate mutase activity"/>
    <property type="evidence" value="ECO:0007669"/>
    <property type="project" value="UniProtKB-EC"/>
</dbReference>
<dbReference type="NCBIfam" id="NF006741">
    <property type="entry name" value="PRK09269.1"/>
    <property type="match status" value="1"/>
</dbReference>
<gene>
    <name evidence="6" type="ORF">ALQ33_04786</name>
</gene>
<dbReference type="EMBL" id="RBQB01000103">
    <property type="protein sequence ID" value="RMO92849.1"/>
    <property type="molecule type" value="Genomic_DNA"/>
</dbReference>
<dbReference type="InterPro" id="IPR036263">
    <property type="entry name" value="Chorismate_II_sf"/>
</dbReference>
<proteinExistence type="predicted"/>
<evidence type="ECO:0000313" key="7">
    <source>
        <dbReference type="Proteomes" id="UP000279372"/>
    </source>
</evidence>
<sequence>MPVIHSVKFCSPRATGSGRSPEVKSASSQPIRDGTAMRLLLATSLLTLTFMSTGFAFAAGQTSSVIDPLLQAISERLSIADQVALSKWDSGKAVEDPPREQQVINAAQARAAEFKLNPDDVQQLFRAQIEANKQVQNALLAQWHAAGKAPDTVRLSLTDDIRPKLDRLQTQLLQAYADFQPLRASEDCKIQLDAALKRYQTDPIHDQALVLATADLCAAKR</sequence>
<feature type="domain" description="Chorismate mutase" evidence="5">
    <location>
        <begin position="49"/>
        <end position="140"/>
    </location>
</feature>
<dbReference type="Proteomes" id="UP000279372">
    <property type="component" value="Unassembled WGS sequence"/>
</dbReference>
<comment type="caution">
    <text evidence="6">The sequence shown here is derived from an EMBL/GenBank/DDBJ whole genome shotgun (WGS) entry which is preliminary data.</text>
</comment>
<keyword evidence="4" id="KW-0413">Isomerase</keyword>
<dbReference type="GO" id="GO:0046417">
    <property type="term" value="P:chorismate metabolic process"/>
    <property type="evidence" value="ECO:0007669"/>
    <property type="project" value="InterPro"/>
</dbReference>
<evidence type="ECO:0000256" key="4">
    <source>
        <dbReference type="ARBA" id="ARBA00023235"/>
    </source>
</evidence>
<protein>
    <recommendedName>
        <fullName evidence="2">chorismate mutase</fullName>
        <ecNumber evidence="2">5.4.99.5</ecNumber>
    </recommendedName>
</protein>
<dbReference type="PANTHER" id="PTHR38041">
    <property type="entry name" value="CHORISMATE MUTASE"/>
    <property type="match status" value="1"/>
</dbReference>
<reference evidence="6 7" key="1">
    <citation type="submission" date="2018-08" db="EMBL/GenBank/DDBJ databases">
        <title>Recombination of ecologically and evolutionarily significant loci maintains genetic cohesion in the Pseudomonas syringae species complex.</title>
        <authorList>
            <person name="Dillon M."/>
            <person name="Thakur S."/>
            <person name="Almeida R.N.D."/>
            <person name="Weir B.S."/>
            <person name="Guttman D.S."/>
        </authorList>
    </citation>
    <scope>NUCLEOTIDE SEQUENCE [LARGE SCALE GENOMIC DNA]</scope>
    <source>
        <strain evidence="6 7">ICMP 8902</strain>
    </source>
</reference>
<dbReference type="UniPathway" id="UPA00120">
    <property type="reaction ID" value="UER00203"/>
</dbReference>
<evidence type="ECO:0000256" key="1">
    <source>
        <dbReference type="ARBA" id="ARBA00004817"/>
    </source>
</evidence>